<evidence type="ECO:0000256" key="2">
    <source>
        <dbReference type="ARBA" id="ARBA00022670"/>
    </source>
</evidence>
<dbReference type="PROSITE" id="PS51892">
    <property type="entry name" value="SUBTILASE"/>
    <property type="match status" value="2"/>
</dbReference>
<keyword evidence="4 7" id="KW-0378">Hydrolase</keyword>
<dbReference type="CDD" id="cd04852">
    <property type="entry name" value="Peptidases_S8_3"/>
    <property type="match status" value="2"/>
</dbReference>
<dbReference type="Gene3D" id="3.50.30.30">
    <property type="match status" value="2"/>
</dbReference>
<dbReference type="Gene3D" id="3.30.70.80">
    <property type="entry name" value="Peptidase S8 propeptide/proteinase inhibitor I9"/>
    <property type="match status" value="2"/>
</dbReference>
<evidence type="ECO:0000259" key="8">
    <source>
        <dbReference type="Pfam" id="PF00082"/>
    </source>
</evidence>
<dbReference type="InterPro" id="IPR045051">
    <property type="entry name" value="SBT"/>
</dbReference>
<dbReference type="CDD" id="cd02120">
    <property type="entry name" value="PA_subtilisin_like"/>
    <property type="match status" value="2"/>
</dbReference>
<dbReference type="InterPro" id="IPR036852">
    <property type="entry name" value="Peptidase_S8/S53_dom_sf"/>
</dbReference>
<evidence type="ECO:0000259" key="10">
    <source>
        <dbReference type="Pfam" id="PF17766"/>
    </source>
</evidence>
<evidence type="ECO:0000313" key="12">
    <source>
        <dbReference type="Proteomes" id="UP000187203"/>
    </source>
</evidence>
<dbReference type="InterPro" id="IPR015500">
    <property type="entry name" value="Peptidase_S8_subtilisin-rel"/>
</dbReference>
<dbReference type="InterPro" id="IPR000209">
    <property type="entry name" value="Peptidase_S8/S53_dom"/>
</dbReference>
<dbReference type="PROSITE" id="PS00138">
    <property type="entry name" value="SUBTILASE_SER"/>
    <property type="match status" value="2"/>
</dbReference>
<feature type="active site" description="Charge relay system" evidence="6 7">
    <location>
        <position position="839"/>
    </location>
</feature>
<evidence type="ECO:0000313" key="11">
    <source>
        <dbReference type="EMBL" id="OMO66729.1"/>
    </source>
</evidence>
<feature type="domain" description="Subtilisin-like protease fibronectin type-III" evidence="10">
    <location>
        <begin position="604"/>
        <end position="696"/>
    </location>
</feature>
<evidence type="ECO:0000256" key="5">
    <source>
        <dbReference type="ARBA" id="ARBA00022825"/>
    </source>
</evidence>
<dbReference type="InterPro" id="IPR037045">
    <property type="entry name" value="S8pro/Inhibitor_I9_sf"/>
</dbReference>
<dbReference type="Pfam" id="PF00082">
    <property type="entry name" value="Peptidase_S8"/>
    <property type="match status" value="2"/>
</dbReference>
<dbReference type="GO" id="GO:0004252">
    <property type="term" value="F:serine-type endopeptidase activity"/>
    <property type="evidence" value="ECO:0007669"/>
    <property type="project" value="UniProtKB-UniRule"/>
</dbReference>
<feature type="domain" description="Peptidase S8/S53" evidence="8">
    <location>
        <begin position="831"/>
        <end position="1274"/>
    </location>
</feature>
<feature type="domain" description="Inhibitor I9" evidence="9">
    <location>
        <begin position="26"/>
        <end position="90"/>
    </location>
</feature>
<sequence>MLSLSLWSAAASEDRKASFLALPRVEYSPSSHHISMLQAVVRDSSVANLLLRSYKRSFNGFAAKLTNEEAQRMASMNGVVSVFPSTTLQTLTTRSWDFMGFNETVSRVPAVESDTIIGVIDSGIWPKSASFNDEGFGPPPKKWKGVCKGGKNFTCNNKIIGARFYSSDSTENATDINGHGSHTASTAAGNIVKNTSFFGLGQGTARGAVPSARIAVYKACDGDGFCDATDILAAFDDAIADGVDVISISIGFIEAHAFHKDVIAIGAFHAMAKGVITSHGAGNNGLGGLRTMSSVAPWMISVAASTTDRKFIDKVVLGNGKTVDGFSINSFKLNGTKFPIVYGKEVTKNCSEDKANSLVKGKIMLCDQFVGNFAARLAGAVGSIMFNDWFENISNVVALPALALNKSNYGAVKSYIYSTKKPEAEILRTDVIEDASAPIVATFSSRGPNPIVPDILKPDLSAPGVNILAAYSPLATPASDDSDTRHVDYSIATGTSMACPHAAGVAAYVKTFHPDWSPSAIKSALMTTAWAMDQSKSQGGEFAYGSGHINPIKAKDPGLVYEALEEDYIKLLCSIGYTLDKIKAISGDNSSSCPPRSQYVPPKDLNYPSMTAIVPSKESFIVNFHRTVTNVGLANSTYKAQVSPNPSFKVEVIPDFLSFKSLQQKKSFNVSVTVQSLEPSSMVSASLIWSDGIHTINPWCGKLCWKLDCIKCHKLVFQKLISCTETQNNGKDYIVYMGALPRVEYSPSSHHISMLQDVVQSSSVANLLLRSYKRSFNGFAAKLTNEEAKRMASMKGVVSVFQSRTIHILTTRSWDFMGFNGTVSRIPAVESDTIIGVIDSGIWPKSASFQDEGFSPPPKKWKGVCKGGTNFTCNKKLIGARFYSSDSIKNATDDNGHGSHTASTVAGNKVKNASFFGLGQGIARGAVPSARIAAYKVCDRDGHCDTTNILAAFDDAIADGVDVISISIGYMNAHAFTMDVIAIGAFHAMAKGVITLNAAGNNGNDGLLTVSSVAPWMVSVAASTIDRKFVDKVVLGNGKTLNGLSINSFNLNGSKFPIIYGKQVTKICTLDQAMICWPDCLDRSLVKGKIVLCDRFGGNFAARLAGAVGSIMLNELYENLSAVVALPASALNKSNYAAVKSYQHSTKKPEAEILQSEVIEDATAPIVATFSSRGPNPIVPDILKPDLSAPGVNILAAYSPLGSPANDKSDTRHVDYNIVSGTSMACPHAAGVAAYVKTFHPDWSPSAIKSALMTTAWDMDQYKSVGGEFAYGSGHINPIKAKDPGLVYDALEEDYIKLLCSIGYTLDQIKAISGDNSSSCPPSSHNVPPKDLNYPSMTALVPPNESFTVNFLRTVTNVGLANSTYKAQVSPNPNLKVEVIPNILSFKSLQEKKSFNVTVTGKSLEEYSFRVSASLIWYDGIHTVRSPIIIHTPQEK</sequence>
<evidence type="ECO:0000256" key="4">
    <source>
        <dbReference type="ARBA" id="ARBA00022801"/>
    </source>
</evidence>
<gene>
    <name evidence="11" type="ORF">COLO4_30411</name>
</gene>
<proteinExistence type="inferred from homology"/>
<dbReference type="PRINTS" id="PR00723">
    <property type="entry name" value="SUBTILISIN"/>
</dbReference>
<feature type="domain" description="Peptidase S8/S53" evidence="8">
    <location>
        <begin position="113"/>
        <end position="547"/>
    </location>
</feature>
<evidence type="ECO:0000256" key="7">
    <source>
        <dbReference type="PROSITE-ProRule" id="PRU01240"/>
    </source>
</evidence>
<accession>A0A1R3H8Q2</accession>
<feature type="active site" description="Charge relay system" evidence="6 7">
    <location>
        <position position="1223"/>
    </location>
</feature>
<dbReference type="InterPro" id="IPR010259">
    <property type="entry name" value="S8pro/Inhibitor_I9"/>
</dbReference>
<dbReference type="Pfam" id="PF05922">
    <property type="entry name" value="Inhibitor_I9"/>
    <property type="match status" value="2"/>
</dbReference>
<dbReference type="GO" id="GO:0006508">
    <property type="term" value="P:proteolysis"/>
    <property type="evidence" value="ECO:0007669"/>
    <property type="project" value="UniProtKB-KW"/>
</dbReference>
<dbReference type="Pfam" id="PF17766">
    <property type="entry name" value="fn3_6"/>
    <property type="match status" value="2"/>
</dbReference>
<organism evidence="11 12">
    <name type="scientific">Corchorus olitorius</name>
    <dbReference type="NCBI Taxonomy" id="93759"/>
    <lineage>
        <taxon>Eukaryota</taxon>
        <taxon>Viridiplantae</taxon>
        <taxon>Streptophyta</taxon>
        <taxon>Embryophyta</taxon>
        <taxon>Tracheophyta</taxon>
        <taxon>Spermatophyta</taxon>
        <taxon>Magnoliopsida</taxon>
        <taxon>eudicotyledons</taxon>
        <taxon>Gunneridae</taxon>
        <taxon>Pentapetalae</taxon>
        <taxon>rosids</taxon>
        <taxon>malvids</taxon>
        <taxon>Malvales</taxon>
        <taxon>Malvaceae</taxon>
        <taxon>Grewioideae</taxon>
        <taxon>Apeibeae</taxon>
        <taxon>Corchorus</taxon>
    </lineage>
</organism>
<evidence type="ECO:0000259" key="9">
    <source>
        <dbReference type="Pfam" id="PF05922"/>
    </source>
</evidence>
<comment type="caution">
    <text evidence="11">The sequence shown here is derived from an EMBL/GenBank/DDBJ whole genome shotgun (WGS) entry which is preliminary data.</text>
</comment>
<reference evidence="12" key="1">
    <citation type="submission" date="2013-09" db="EMBL/GenBank/DDBJ databases">
        <title>Corchorus olitorius genome sequencing.</title>
        <authorList>
            <person name="Alam M."/>
            <person name="Haque M.S."/>
            <person name="Islam M.S."/>
            <person name="Emdad E.M."/>
            <person name="Islam M.M."/>
            <person name="Ahmed B."/>
            <person name="Halim A."/>
            <person name="Hossen Q.M.M."/>
            <person name="Hossain M.Z."/>
            <person name="Ahmed R."/>
            <person name="Khan M.M."/>
            <person name="Islam R."/>
            <person name="Rashid M.M."/>
            <person name="Khan S.A."/>
            <person name="Rahman M.S."/>
            <person name="Alam M."/>
            <person name="Yahiya A.S."/>
            <person name="Khan M.S."/>
            <person name="Azam M.S."/>
            <person name="Haque T."/>
            <person name="Lashkar M.Z.H."/>
            <person name="Akhand A.I."/>
            <person name="Morshed G."/>
            <person name="Roy S."/>
            <person name="Uddin K.S."/>
            <person name="Rabeya T."/>
            <person name="Hossain A.S."/>
            <person name="Chowdhury A."/>
            <person name="Snigdha A.R."/>
            <person name="Mortoza M.S."/>
            <person name="Matin S.A."/>
            <person name="Hoque S.M.E."/>
            <person name="Islam M.K."/>
            <person name="Roy D.K."/>
            <person name="Haider R."/>
            <person name="Moosa M.M."/>
            <person name="Elias S.M."/>
            <person name="Hasan A.M."/>
            <person name="Jahan S."/>
            <person name="Shafiuddin M."/>
            <person name="Mahmood N."/>
            <person name="Shommy N.S."/>
        </authorList>
    </citation>
    <scope>NUCLEOTIDE SEQUENCE [LARGE SCALE GENOMIC DNA]</scope>
    <source>
        <strain evidence="12">cv. O-4</strain>
    </source>
</reference>
<dbReference type="Gene3D" id="3.40.50.200">
    <property type="entry name" value="Peptidase S8/S53 domain"/>
    <property type="match status" value="2"/>
</dbReference>
<evidence type="ECO:0008006" key="13">
    <source>
        <dbReference type="Google" id="ProtNLM"/>
    </source>
</evidence>
<dbReference type="OrthoDB" id="1735869at2759"/>
<dbReference type="InterPro" id="IPR041469">
    <property type="entry name" value="Subtilisin-like_FN3"/>
</dbReference>
<keyword evidence="5 7" id="KW-0720">Serine protease</keyword>
<feature type="domain" description="Subtilisin-like protease fibronectin type-III" evidence="10">
    <location>
        <begin position="1331"/>
        <end position="1430"/>
    </location>
</feature>
<feature type="active site" description="Charge relay system" evidence="6 7">
    <location>
        <position position="897"/>
    </location>
</feature>
<dbReference type="STRING" id="93759.A0A1R3H8Q2"/>
<dbReference type="Gene3D" id="2.60.40.2310">
    <property type="match status" value="2"/>
</dbReference>
<dbReference type="InterPro" id="IPR034197">
    <property type="entry name" value="Peptidases_S8_3"/>
</dbReference>
<evidence type="ECO:0000256" key="1">
    <source>
        <dbReference type="ARBA" id="ARBA00011073"/>
    </source>
</evidence>
<evidence type="ECO:0000256" key="3">
    <source>
        <dbReference type="ARBA" id="ARBA00022729"/>
    </source>
</evidence>
<keyword evidence="3" id="KW-0732">Signal</keyword>
<name>A0A1R3H8Q2_9ROSI</name>
<dbReference type="SUPFAM" id="SSF52743">
    <property type="entry name" value="Subtilisin-like"/>
    <property type="match status" value="2"/>
</dbReference>
<keyword evidence="12" id="KW-1185">Reference proteome</keyword>
<feature type="domain" description="Inhibitor I9" evidence="9">
    <location>
        <begin position="733"/>
        <end position="808"/>
    </location>
</feature>
<feature type="active site" description="Charge relay system" evidence="7">
    <location>
        <position position="496"/>
    </location>
</feature>
<evidence type="ECO:0000256" key="6">
    <source>
        <dbReference type="PIRSR" id="PIRSR615500-1"/>
    </source>
</evidence>
<comment type="similarity">
    <text evidence="1 7">Belongs to the peptidase S8 family.</text>
</comment>
<keyword evidence="2 7" id="KW-0645">Protease</keyword>
<feature type="active site" description="Charge relay system" evidence="7">
    <location>
        <position position="179"/>
    </location>
</feature>
<dbReference type="Proteomes" id="UP000187203">
    <property type="component" value="Unassembled WGS sequence"/>
</dbReference>
<protein>
    <recommendedName>
        <fullName evidence="13">Peptidase S8/S53 domain-containing protein</fullName>
    </recommendedName>
</protein>
<dbReference type="InterPro" id="IPR023828">
    <property type="entry name" value="Peptidase_S8_Ser-AS"/>
</dbReference>
<dbReference type="PANTHER" id="PTHR10795">
    <property type="entry name" value="PROPROTEIN CONVERTASE SUBTILISIN/KEXIN"/>
    <property type="match status" value="1"/>
</dbReference>
<feature type="active site" description="Charge relay system" evidence="7">
    <location>
        <position position="121"/>
    </location>
</feature>
<dbReference type="EMBL" id="AWUE01020727">
    <property type="protein sequence ID" value="OMO66729.1"/>
    <property type="molecule type" value="Genomic_DNA"/>
</dbReference>